<gene>
    <name evidence="2" type="ORF">DU428_11255</name>
</gene>
<feature type="transmembrane region" description="Helical" evidence="1">
    <location>
        <begin position="6"/>
        <end position="24"/>
    </location>
</feature>
<protein>
    <recommendedName>
        <fullName evidence="4">DUF4760 domain-containing protein</fullName>
    </recommendedName>
</protein>
<evidence type="ECO:0000256" key="1">
    <source>
        <dbReference type="SAM" id="Phobius"/>
    </source>
</evidence>
<dbReference type="RefSeq" id="WP_113966387.1">
    <property type="nucleotide sequence ID" value="NZ_QNRP01000004.1"/>
</dbReference>
<keyword evidence="3" id="KW-1185">Reference proteome</keyword>
<sequence length="172" mass="20345">MILDILTTIGTVGAVVIGMVAIYHSNKNSKREIKIHKLEEIFELIQSLSRYYGRFKELYFSIEDLRDKKKKDIQTLSDYYKIRDKKISPSERQKIISDLSRLEVLSKCYTEDSLLNKILEYEELMYSFSDFVFHGGSLHQELKWKNGFPTYEEYGSIIDELKKLLIDNIKRK</sequence>
<keyword evidence="1" id="KW-0812">Transmembrane</keyword>
<keyword evidence="1" id="KW-1133">Transmembrane helix</keyword>
<evidence type="ECO:0000313" key="3">
    <source>
        <dbReference type="Proteomes" id="UP000252249"/>
    </source>
</evidence>
<evidence type="ECO:0008006" key="4">
    <source>
        <dbReference type="Google" id="ProtNLM"/>
    </source>
</evidence>
<name>A0A368P3A2_9FLAO</name>
<accession>A0A368P3A2</accession>
<dbReference type="AlphaFoldDB" id="A0A368P3A2"/>
<comment type="caution">
    <text evidence="2">The sequence shown here is derived from an EMBL/GenBank/DDBJ whole genome shotgun (WGS) entry which is preliminary data.</text>
</comment>
<reference evidence="2 3" key="1">
    <citation type="submission" date="2018-07" db="EMBL/GenBank/DDBJ databases">
        <title>Oceanihabitans testaceum sp. nov., isolated from marine sediment.</title>
        <authorList>
            <person name="Li C.-M."/>
        </authorList>
    </citation>
    <scope>NUCLEOTIDE SEQUENCE [LARGE SCALE GENOMIC DNA]</scope>
    <source>
        <strain evidence="2 3">S9-10</strain>
    </source>
</reference>
<evidence type="ECO:0000313" key="2">
    <source>
        <dbReference type="EMBL" id="RCU56913.1"/>
    </source>
</evidence>
<organism evidence="2 3">
    <name type="scientific">Oceanihabitans sediminis</name>
    <dbReference type="NCBI Taxonomy" id="1812012"/>
    <lineage>
        <taxon>Bacteria</taxon>
        <taxon>Pseudomonadati</taxon>
        <taxon>Bacteroidota</taxon>
        <taxon>Flavobacteriia</taxon>
        <taxon>Flavobacteriales</taxon>
        <taxon>Flavobacteriaceae</taxon>
        <taxon>Oceanihabitans</taxon>
    </lineage>
</organism>
<dbReference type="EMBL" id="QPIG01000004">
    <property type="protein sequence ID" value="RCU56913.1"/>
    <property type="molecule type" value="Genomic_DNA"/>
</dbReference>
<proteinExistence type="predicted"/>
<dbReference type="Proteomes" id="UP000252249">
    <property type="component" value="Unassembled WGS sequence"/>
</dbReference>
<keyword evidence="1" id="KW-0472">Membrane</keyword>